<dbReference type="InterPro" id="IPR000571">
    <property type="entry name" value="Znf_CCCH"/>
</dbReference>
<name>A0AA87ZWV4_FICCA</name>
<proteinExistence type="predicted"/>
<dbReference type="SUPFAM" id="SSF90229">
    <property type="entry name" value="CCCH zinc finger"/>
    <property type="match status" value="1"/>
</dbReference>
<dbReference type="AlphaFoldDB" id="A0AA87ZWV4"/>
<comment type="caution">
    <text evidence="8">The sequence shown here is derived from an EMBL/GenBank/DDBJ whole genome shotgun (WGS) entry which is preliminary data.</text>
</comment>
<organism evidence="8 9">
    <name type="scientific">Ficus carica</name>
    <name type="common">Common fig</name>
    <dbReference type="NCBI Taxonomy" id="3494"/>
    <lineage>
        <taxon>Eukaryota</taxon>
        <taxon>Viridiplantae</taxon>
        <taxon>Streptophyta</taxon>
        <taxon>Embryophyta</taxon>
        <taxon>Tracheophyta</taxon>
        <taxon>Spermatophyta</taxon>
        <taxon>Magnoliopsida</taxon>
        <taxon>eudicotyledons</taxon>
        <taxon>Gunneridae</taxon>
        <taxon>Pentapetalae</taxon>
        <taxon>rosids</taxon>
        <taxon>fabids</taxon>
        <taxon>Rosales</taxon>
        <taxon>Moraceae</taxon>
        <taxon>Ficeae</taxon>
        <taxon>Ficus</taxon>
    </lineage>
</organism>
<keyword evidence="2 5" id="KW-0863">Zinc-finger</keyword>
<gene>
    <name evidence="8" type="ORF">TIFTF001_010288</name>
</gene>
<dbReference type="Gramene" id="FCD_00009856-RA">
    <property type="protein sequence ID" value="FCD_00009856-RA:cds"/>
    <property type="gene ID" value="FCD_00009856"/>
</dbReference>
<keyword evidence="3 5" id="KW-0862">Zinc</keyword>
<feature type="zinc finger region" description="C3H1-type" evidence="5">
    <location>
        <begin position="82"/>
        <end position="109"/>
    </location>
</feature>
<dbReference type="SMART" id="SM00356">
    <property type="entry name" value="ZnF_C3H1"/>
    <property type="match status" value="2"/>
</dbReference>
<dbReference type="GO" id="GO:0003677">
    <property type="term" value="F:DNA binding"/>
    <property type="evidence" value="ECO:0007669"/>
    <property type="project" value="UniProtKB-KW"/>
</dbReference>
<evidence type="ECO:0000256" key="5">
    <source>
        <dbReference type="PROSITE-ProRule" id="PRU00723"/>
    </source>
</evidence>
<dbReference type="PANTHER" id="PTHR14493">
    <property type="entry name" value="UNKEMPT FAMILY MEMBER"/>
    <property type="match status" value="1"/>
</dbReference>
<evidence type="ECO:0000256" key="3">
    <source>
        <dbReference type="ARBA" id="ARBA00022833"/>
    </source>
</evidence>
<dbReference type="GO" id="GO:0009793">
    <property type="term" value="P:embryo development ending in seed dormancy"/>
    <property type="evidence" value="ECO:0007669"/>
    <property type="project" value="EnsemblPlants"/>
</dbReference>
<dbReference type="InterPro" id="IPR036855">
    <property type="entry name" value="Znf_CCCH_sf"/>
</dbReference>
<dbReference type="InterPro" id="IPR057444">
    <property type="entry name" value="Znf-CCCH_AtC3H23-like"/>
</dbReference>
<evidence type="ECO:0000256" key="6">
    <source>
        <dbReference type="SAM" id="MobiDB-lite"/>
    </source>
</evidence>
<evidence type="ECO:0000259" key="7">
    <source>
        <dbReference type="PROSITE" id="PS50103"/>
    </source>
</evidence>
<evidence type="ECO:0000313" key="9">
    <source>
        <dbReference type="Proteomes" id="UP001187192"/>
    </source>
</evidence>
<reference evidence="8" key="1">
    <citation type="submission" date="2023-07" db="EMBL/GenBank/DDBJ databases">
        <title>draft genome sequence of fig (Ficus carica).</title>
        <authorList>
            <person name="Takahashi T."/>
            <person name="Nishimura K."/>
        </authorList>
    </citation>
    <scope>NUCLEOTIDE SEQUENCE</scope>
</reference>
<dbReference type="Pfam" id="PF25512">
    <property type="entry name" value="zf-CCCH_AtC3H23"/>
    <property type="match status" value="1"/>
</dbReference>
<keyword evidence="9" id="KW-1185">Reference proteome</keyword>
<evidence type="ECO:0000256" key="1">
    <source>
        <dbReference type="ARBA" id="ARBA00022723"/>
    </source>
</evidence>
<feature type="domain" description="C3H1-type" evidence="7">
    <location>
        <begin position="82"/>
        <end position="109"/>
    </location>
</feature>
<evidence type="ECO:0000256" key="2">
    <source>
        <dbReference type="ARBA" id="ARBA00022771"/>
    </source>
</evidence>
<dbReference type="Gene3D" id="4.10.1000.10">
    <property type="entry name" value="Zinc finger, CCCH-type"/>
    <property type="match status" value="1"/>
</dbReference>
<feature type="region of interest" description="Disordered" evidence="6">
    <location>
        <begin position="165"/>
        <end position="194"/>
    </location>
</feature>
<dbReference type="EMBL" id="BTGU01000012">
    <property type="protein sequence ID" value="GMN41062.1"/>
    <property type="molecule type" value="Genomic_DNA"/>
</dbReference>
<keyword evidence="1 5" id="KW-0479">Metal-binding</keyword>
<accession>A0AA87ZWV4</accession>
<dbReference type="PANTHER" id="PTHR14493:SF109">
    <property type="entry name" value="ZINC FINGER CCCH DOMAIN-CONTAINING PROTEIN 54"/>
    <property type="match status" value="1"/>
</dbReference>
<evidence type="ECO:0000256" key="4">
    <source>
        <dbReference type="ARBA" id="ARBA00023125"/>
    </source>
</evidence>
<sequence length="277" mass="31503">MLKGPAVYDLSDHHHHHFSGTLGTAAEYNDRVVDEAIYGSDEFRMYAYKIKRCQRMRSHDWTECPYAHRGEKAQRRDPRKFNYAAIVCPAFRNGSCEKGDFCEFAHGVFEYWLHPTRYRTRACNSGQFCQRKVCFFAHSPEQLRPETKFKRHYASRAIRTASLDALNGGDDGNSAHRKNAMNGGDVGSEMSSALSPAGTFRKSISTSSSAIEDDSFEKFSEFLKSLRALKISDGGDHRDRVLIRRDQRMMMMSGASSGFDVSESDLPNVEWILELVQ</sequence>
<dbReference type="Proteomes" id="UP001187192">
    <property type="component" value="Unassembled WGS sequence"/>
</dbReference>
<dbReference type="InterPro" id="IPR045234">
    <property type="entry name" value="Unkempt-like"/>
</dbReference>
<dbReference type="PROSITE" id="PS50103">
    <property type="entry name" value="ZF_C3H1"/>
    <property type="match status" value="1"/>
</dbReference>
<keyword evidence="4" id="KW-0238">DNA-binding</keyword>
<protein>
    <recommendedName>
        <fullName evidence="7">C3H1-type domain-containing protein</fullName>
    </recommendedName>
</protein>
<dbReference type="GO" id="GO:0008270">
    <property type="term" value="F:zinc ion binding"/>
    <property type="evidence" value="ECO:0007669"/>
    <property type="project" value="UniProtKB-KW"/>
</dbReference>
<evidence type="ECO:0000313" key="8">
    <source>
        <dbReference type="EMBL" id="GMN41062.1"/>
    </source>
</evidence>